<dbReference type="EMBL" id="BRZM01001607">
    <property type="protein sequence ID" value="GLD73473.1"/>
    <property type="molecule type" value="Genomic_DNA"/>
</dbReference>
<sequence>VEGYAVQCEFSLDGTILASGSDTGSAHFYDYHNARMLHTLHAHSQPCLCLSIPSCLQPRPPVTGLARSRSGIEDCERASKYGVKKVAR</sequence>
<dbReference type="Proteomes" id="UP001279410">
    <property type="component" value="Unassembled WGS sequence"/>
</dbReference>
<dbReference type="Gene3D" id="2.130.10.10">
    <property type="entry name" value="YVTN repeat-like/Quinoprotein amine dehydrogenase"/>
    <property type="match status" value="1"/>
</dbReference>
<feature type="non-terminal residue" evidence="1">
    <location>
        <position position="1"/>
    </location>
</feature>
<dbReference type="AlphaFoldDB" id="A0AAD3RLG1"/>
<evidence type="ECO:0000313" key="2">
    <source>
        <dbReference type="Proteomes" id="UP001279410"/>
    </source>
</evidence>
<reference evidence="1" key="1">
    <citation type="submission" date="2022-08" db="EMBL/GenBank/DDBJ databases">
        <title>Genome sequencing of akame (Lates japonicus).</title>
        <authorList>
            <person name="Hashiguchi Y."/>
            <person name="Takahashi H."/>
        </authorList>
    </citation>
    <scope>NUCLEOTIDE SEQUENCE</scope>
    <source>
        <strain evidence="1">Kochi</strain>
    </source>
</reference>
<dbReference type="InterPro" id="IPR036322">
    <property type="entry name" value="WD40_repeat_dom_sf"/>
</dbReference>
<gene>
    <name evidence="1" type="ORF">AKAME5_002479800</name>
</gene>
<evidence type="ECO:0000313" key="1">
    <source>
        <dbReference type="EMBL" id="GLD73473.1"/>
    </source>
</evidence>
<dbReference type="InterPro" id="IPR053053">
    <property type="entry name" value="WD_repeat_protein"/>
</dbReference>
<protein>
    <submittedName>
        <fullName evidence="1">WD repeat-containing protein 25</fullName>
    </submittedName>
</protein>
<dbReference type="SUPFAM" id="SSF50978">
    <property type="entry name" value="WD40 repeat-like"/>
    <property type="match status" value="1"/>
</dbReference>
<name>A0AAD3RLG1_LATJO</name>
<comment type="caution">
    <text evidence="1">The sequence shown here is derived from an EMBL/GenBank/DDBJ whole genome shotgun (WGS) entry which is preliminary data.</text>
</comment>
<organism evidence="1 2">
    <name type="scientific">Lates japonicus</name>
    <name type="common">Japanese lates</name>
    <dbReference type="NCBI Taxonomy" id="270547"/>
    <lineage>
        <taxon>Eukaryota</taxon>
        <taxon>Metazoa</taxon>
        <taxon>Chordata</taxon>
        <taxon>Craniata</taxon>
        <taxon>Vertebrata</taxon>
        <taxon>Euteleostomi</taxon>
        <taxon>Actinopterygii</taxon>
        <taxon>Neopterygii</taxon>
        <taxon>Teleostei</taxon>
        <taxon>Neoteleostei</taxon>
        <taxon>Acanthomorphata</taxon>
        <taxon>Carangaria</taxon>
        <taxon>Carangaria incertae sedis</taxon>
        <taxon>Centropomidae</taxon>
        <taxon>Lates</taxon>
    </lineage>
</organism>
<dbReference type="PANTHER" id="PTHR44566:SF1">
    <property type="entry name" value="WD REPEAT-CONTAINING PROTEIN 25"/>
    <property type="match status" value="1"/>
</dbReference>
<keyword evidence="2" id="KW-1185">Reference proteome</keyword>
<dbReference type="InterPro" id="IPR015943">
    <property type="entry name" value="WD40/YVTN_repeat-like_dom_sf"/>
</dbReference>
<proteinExistence type="predicted"/>
<dbReference type="PANTHER" id="PTHR44566">
    <property type="entry name" value="TRANSDUCIN/WD40 REPEAT-LIKE SUPERFAMILY PROTEIN"/>
    <property type="match status" value="1"/>
</dbReference>
<accession>A0AAD3RLG1</accession>